<dbReference type="GO" id="GO:0030154">
    <property type="term" value="P:cell differentiation"/>
    <property type="evidence" value="ECO:0007669"/>
    <property type="project" value="TreeGrafter"/>
</dbReference>
<dbReference type="EMBL" id="CAJOBI010003197">
    <property type="protein sequence ID" value="CAF3959671.1"/>
    <property type="molecule type" value="Genomic_DNA"/>
</dbReference>
<evidence type="ECO:0000313" key="15">
    <source>
        <dbReference type="Proteomes" id="UP000663855"/>
    </source>
</evidence>
<keyword evidence="2 5" id="KW-0238">DNA-binding</keyword>
<protein>
    <recommendedName>
        <fullName evidence="8">Homeobox domain-containing protein</fullName>
    </recommendedName>
</protein>
<dbReference type="Proteomes" id="UP000663855">
    <property type="component" value="Unassembled WGS sequence"/>
</dbReference>
<evidence type="ECO:0000313" key="13">
    <source>
        <dbReference type="EMBL" id="CAF4026311.1"/>
    </source>
</evidence>
<dbReference type="AlphaFoldDB" id="A0A814XRD2"/>
<feature type="domain" description="Homeobox" evidence="8">
    <location>
        <begin position="145"/>
        <end position="205"/>
    </location>
</feature>
<keyword evidence="3 5" id="KW-0371">Homeobox</keyword>
<evidence type="ECO:0000259" key="8">
    <source>
        <dbReference type="PROSITE" id="PS50071"/>
    </source>
</evidence>
<evidence type="ECO:0000256" key="3">
    <source>
        <dbReference type="ARBA" id="ARBA00023155"/>
    </source>
</evidence>
<sequence>MSDDQLETMVPSIVNDDKLLTNPLINFNSTKNQMTATNCILSPNTINSSSVSSVKSISNRRTFNICDILAKPSPIVDSNNNNNNNHEMLQWNYLLEQQSHSDDEINDSMSDCDVSDGCSSDIDDKVHDDDLNVSKSSSTSSDKPSKSRRQRTAFTYEQLVSLENKFKQTRYLSVCERLNLALSLSLTETQVKIWFQNRRTKWKKQNPGLDVNSPTINSSSSSSSIGIHSAVAAAYIASLYNSQQQINGSSSANPSYRLLSPLYAASLYANARKFT</sequence>
<dbReference type="InterPro" id="IPR009057">
    <property type="entry name" value="Homeodomain-like_sf"/>
</dbReference>
<evidence type="ECO:0000256" key="6">
    <source>
        <dbReference type="RuleBase" id="RU000682"/>
    </source>
</evidence>
<dbReference type="GO" id="GO:0005634">
    <property type="term" value="C:nucleus"/>
    <property type="evidence" value="ECO:0007669"/>
    <property type="project" value="UniProtKB-SubCell"/>
</dbReference>
<dbReference type="Proteomes" id="UP000663824">
    <property type="component" value="Unassembled WGS sequence"/>
</dbReference>
<dbReference type="Proteomes" id="UP000681720">
    <property type="component" value="Unassembled WGS sequence"/>
</dbReference>
<dbReference type="Pfam" id="PF00046">
    <property type="entry name" value="Homeodomain"/>
    <property type="match status" value="1"/>
</dbReference>
<dbReference type="Gene3D" id="1.10.10.60">
    <property type="entry name" value="Homeodomain-like"/>
    <property type="match status" value="1"/>
</dbReference>
<dbReference type="PANTHER" id="PTHR24340">
    <property type="entry name" value="HOMEOBOX PROTEIN NKX"/>
    <property type="match status" value="1"/>
</dbReference>
<evidence type="ECO:0000256" key="7">
    <source>
        <dbReference type="SAM" id="MobiDB-lite"/>
    </source>
</evidence>
<evidence type="ECO:0000313" key="9">
    <source>
        <dbReference type="EMBL" id="CAF1219405.1"/>
    </source>
</evidence>
<dbReference type="EMBL" id="CAJNOV010005615">
    <property type="protein sequence ID" value="CAF1219405.1"/>
    <property type="molecule type" value="Genomic_DNA"/>
</dbReference>
<name>A0A814XRD2_9BILA</name>
<dbReference type="SUPFAM" id="SSF46689">
    <property type="entry name" value="Homeodomain-like"/>
    <property type="match status" value="1"/>
</dbReference>
<dbReference type="EMBL" id="CAJOBJ010009859">
    <property type="protein sequence ID" value="CAF4147964.1"/>
    <property type="molecule type" value="Genomic_DNA"/>
</dbReference>
<comment type="caution">
    <text evidence="9">The sequence shown here is derived from an EMBL/GenBank/DDBJ whole genome shotgun (WGS) entry which is preliminary data.</text>
</comment>
<dbReference type="InterPro" id="IPR001356">
    <property type="entry name" value="HD"/>
</dbReference>
<dbReference type="InterPro" id="IPR017970">
    <property type="entry name" value="Homeobox_CS"/>
</dbReference>
<evidence type="ECO:0000313" key="10">
    <source>
        <dbReference type="EMBL" id="CAF1497551.1"/>
    </source>
</evidence>
<dbReference type="Proteomes" id="UP000681967">
    <property type="component" value="Unassembled WGS sequence"/>
</dbReference>
<evidence type="ECO:0000256" key="1">
    <source>
        <dbReference type="ARBA" id="ARBA00004123"/>
    </source>
</evidence>
<dbReference type="EMBL" id="CAJNOW010006802">
    <property type="protein sequence ID" value="CAF1497551.1"/>
    <property type="molecule type" value="Genomic_DNA"/>
</dbReference>
<dbReference type="GO" id="GO:0000978">
    <property type="term" value="F:RNA polymerase II cis-regulatory region sequence-specific DNA binding"/>
    <property type="evidence" value="ECO:0007669"/>
    <property type="project" value="TreeGrafter"/>
</dbReference>
<dbReference type="Proteomes" id="UP000663834">
    <property type="component" value="Unassembled WGS sequence"/>
</dbReference>
<accession>A0A814XRD2</accession>
<dbReference type="EMBL" id="CAJNRE010000105">
    <property type="protein sequence ID" value="CAF1919082.1"/>
    <property type="molecule type" value="Genomic_DNA"/>
</dbReference>
<dbReference type="PANTHER" id="PTHR24340:SF37">
    <property type="entry name" value="HOMEOBOX PROTEIN SLOU"/>
    <property type="match status" value="1"/>
</dbReference>
<dbReference type="SMART" id="SM00389">
    <property type="entry name" value="HOX"/>
    <property type="match status" value="1"/>
</dbReference>
<feature type="compositionally biased region" description="Basic and acidic residues" evidence="7">
    <location>
        <begin position="123"/>
        <end position="132"/>
    </location>
</feature>
<evidence type="ECO:0000256" key="5">
    <source>
        <dbReference type="PROSITE-ProRule" id="PRU00108"/>
    </source>
</evidence>
<dbReference type="InterPro" id="IPR020479">
    <property type="entry name" value="HD_metazoa"/>
</dbReference>
<gene>
    <name evidence="13" type="ORF">BYL167_LOCUS15072</name>
    <name evidence="9" type="ORF">CJN711_LOCUS12926</name>
    <name evidence="14" type="ORF">GIL414_LOCUS19365</name>
    <name evidence="10" type="ORF">KQP761_LOCUS14445</name>
    <name evidence="11" type="ORF">MBJ925_LOCUS1628</name>
    <name evidence="12" type="ORF">SMN809_LOCUS9719</name>
</gene>
<evidence type="ECO:0000313" key="11">
    <source>
        <dbReference type="EMBL" id="CAF1919082.1"/>
    </source>
</evidence>
<dbReference type="CDD" id="cd00086">
    <property type="entry name" value="homeodomain"/>
    <property type="match status" value="1"/>
</dbReference>
<dbReference type="PRINTS" id="PR00024">
    <property type="entry name" value="HOMEOBOX"/>
</dbReference>
<feature type="region of interest" description="Disordered" evidence="7">
    <location>
        <begin position="123"/>
        <end position="150"/>
    </location>
</feature>
<evidence type="ECO:0000256" key="4">
    <source>
        <dbReference type="ARBA" id="ARBA00023242"/>
    </source>
</evidence>
<dbReference type="EMBL" id="CAJOBH010005498">
    <property type="protein sequence ID" value="CAF4026311.1"/>
    <property type="molecule type" value="Genomic_DNA"/>
</dbReference>
<feature type="DNA-binding region" description="Homeobox" evidence="5">
    <location>
        <begin position="147"/>
        <end position="206"/>
    </location>
</feature>
<reference evidence="9" key="1">
    <citation type="submission" date="2021-02" db="EMBL/GenBank/DDBJ databases">
        <authorList>
            <person name="Nowell W R."/>
        </authorList>
    </citation>
    <scope>NUCLEOTIDE SEQUENCE</scope>
</reference>
<keyword evidence="4 5" id="KW-0539">Nucleus</keyword>
<evidence type="ECO:0000313" key="12">
    <source>
        <dbReference type="EMBL" id="CAF3959671.1"/>
    </source>
</evidence>
<dbReference type="InterPro" id="IPR050394">
    <property type="entry name" value="Homeobox_NK-like"/>
</dbReference>
<comment type="subcellular location">
    <subcellularLocation>
        <location evidence="1 5 6">Nucleus</location>
    </subcellularLocation>
</comment>
<organism evidence="9 15">
    <name type="scientific">Rotaria magnacalcarata</name>
    <dbReference type="NCBI Taxonomy" id="392030"/>
    <lineage>
        <taxon>Eukaryota</taxon>
        <taxon>Metazoa</taxon>
        <taxon>Spiralia</taxon>
        <taxon>Gnathifera</taxon>
        <taxon>Rotifera</taxon>
        <taxon>Eurotatoria</taxon>
        <taxon>Bdelloidea</taxon>
        <taxon>Philodinida</taxon>
        <taxon>Philodinidae</taxon>
        <taxon>Rotaria</taxon>
    </lineage>
</organism>
<dbReference type="PROSITE" id="PS00027">
    <property type="entry name" value="HOMEOBOX_1"/>
    <property type="match status" value="1"/>
</dbReference>
<dbReference type="PROSITE" id="PS50071">
    <property type="entry name" value="HOMEOBOX_2"/>
    <property type="match status" value="1"/>
</dbReference>
<evidence type="ECO:0000313" key="14">
    <source>
        <dbReference type="EMBL" id="CAF4147964.1"/>
    </source>
</evidence>
<dbReference type="GO" id="GO:0000981">
    <property type="term" value="F:DNA-binding transcription factor activity, RNA polymerase II-specific"/>
    <property type="evidence" value="ECO:0007669"/>
    <property type="project" value="InterPro"/>
</dbReference>
<proteinExistence type="predicted"/>
<dbReference type="OrthoDB" id="6159439at2759"/>
<dbReference type="Proteomes" id="UP000676336">
    <property type="component" value="Unassembled WGS sequence"/>
</dbReference>
<evidence type="ECO:0000256" key="2">
    <source>
        <dbReference type="ARBA" id="ARBA00023125"/>
    </source>
</evidence>